<comment type="caution">
    <text evidence="1">The sequence shown here is derived from an EMBL/GenBank/DDBJ whole genome shotgun (WGS) entry which is preliminary data.</text>
</comment>
<keyword evidence="2" id="KW-1185">Reference proteome</keyword>
<protein>
    <submittedName>
        <fullName evidence="1">Uncharacterized protein</fullName>
    </submittedName>
</protein>
<dbReference type="EMBL" id="BGZK01000109">
    <property type="protein sequence ID" value="GBP19542.1"/>
    <property type="molecule type" value="Genomic_DNA"/>
</dbReference>
<proteinExistence type="predicted"/>
<evidence type="ECO:0000313" key="1">
    <source>
        <dbReference type="EMBL" id="GBP19542.1"/>
    </source>
</evidence>
<gene>
    <name evidence="1" type="ORF">EVAR_102090_1</name>
</gene>
<organism evidence="1 2">
    <name type="scientific">Eumeta variegata</name>
    <name type="common">Bagworm moth</name>
    <name type="synonym">Eumeta japonica</name>
    <dbReference type="NCBI Taxonomy" id="151549"/>
    <lineage>
        <taxon>Eukaryota</taxon>
        <taxon>Metazoa</taxon>
        <taxon>Ecdysozoa</taxon>
        <taxon>Arthropoda</taxon>
        <taxon>Hexapoda</taxon>
        <taxon>Insecta</taxon>
        <taxon>Pterygota</taxon>
        <taxon>Neoptera</taxon>
        <taxon>Endopterygota</taxon>
        <taxon>Lepidoptera</taxon>
        <taxon>Glossata</taxon>
        <taxon>Ditrysia</taxon>
        <taxon>Tineoidea</taxon>
        <taxon>Psychidae</taxon>
        <taxon>Oiketicinae</taxon>
        <taxon>Eumeta</taxon>
    </lineage>
</organism>
<evidence type="ECO:0000313" key="2">
    <source>
        <dbReference type="Proteomes" id="UP000299102"/>
    </source>
</evidence>
<dbReference type="AlphaFoldDB" id="A0A4C1TZQ0"/>
<accession>A0A4C1TZQ0</accession>
<sequence length="122" mass="14110">MHRYESNAQNSSGTLSGQEALFHGIPYNLANAQKVRRVNWCREIIKRVQLGFVKMILTIYFWSSVDRRRVHLTGPAHGYATGHIRGDVTRCRFDVRFDEIKLTISFAHQTRMMLTTESPVQS</sequence>
<reference evidence="1 2" key="1">
    <citation type="journal article" date="2019" name="Commun. Biol.">
        <title>The bagworm genome reveals a unique fibroin gene that provides high tensile strength.</title>
        <authorList>
            <person name="Kono N."/>
            <person name="Nakamura H."/>
            <person name="Ohtoshi R."/>
            <person name="Tomita M."/>
            <person name="Numata K."/>
            <person name="Arakawa K."/>
        </authorList>
    </citation>
    <scope>NUCLEOTIDE SEQUENCE [LARGE SCALE GENOMIC DNA]</scope>
</reference>
<dbReference type="Proteomes" id="UP000299102">
    <property type="component" value="Unassembled WGS sequence"/>
</dbReference>
<name>A0A4C1TZQ0_EUMVA</name>